<dbReference type="NCBIfam" id="TIGR01104">
    <property type="entry name" value="V_PPase"/>
    <property type="match status" value="1"/>
</dbReference>
<dbReference type="GO" id="GO:0004427">
    <property type="term" value="F:inorganic diphosphate phosphatase activity"/>
    <property type="evidence" value="ECO:0007669"/>
    <property type="project" value="UniProtKB-UniRule"/>
</dbReference>
<feature type="transmembrane region" description="Helical" evidence="9">
    <location>
        <begin position="121"/>
        <end position="147"/>
    </location>
</feature>
<feature type="transmembrane region" description="Helical" evidence="9">
    <location>
        <begin position="167"/>
        <end position="188"/>
    </location>
</feature>
<evidence type="ECO:0000256" key="4">
    <source>
        <dbReference type="ARBA" id="ARBA00022842"/>
    </source>
</evidence>
<protein>
    <recommendedName>
        <fullName evidence="9">K(+)-insensitive pyrophosphate-energized proton pump</fullName>
        <ecNumber evidence="9">7.1.3.1</ecNumber>
    </recommendedName>
    <alternativeName>
        <fullName evidence="9">Membrane-bound proton-translocating pyrophosphatase</fullName>
    </alternativeName>
    <alternativeName>
        <fullName evidence="9">Pyrophosphate-energized inorganic pyrophosphatase</fullName>
        <shortName evidence="9">H(+)-PPase</shortName>
    </alternativeName>
</protein>
<keyword evidence="9" id="KW-1003">Cell membrane</keyword>
<evidence type="ECO:0000256" key="5">
    <source>
        <dbReference type="ARBA" id="ARBA00022967"/>
    </source>
</evidence>
<comment type="caution">
    <text evidence="9">Lacks conserved residue(s) required for the propagation of feature annotation.</text>
</comment>
<dbReference type="EC" id="7.1.3.1" evidence="9"/>
<evidence type="ECO:0000313" key="11">
    <source>
        <dbReference type="Proteomes" id="UP000325122"/>
    </source>
</evidence>
<dbReference type="InterPro" id="IPR004131">
    <property type="entry name" value="PPase-energised_H-pump"/>
</dbReference>
<reference evidence="10 11" key="1">
    <citation type="submission" date="2019-09" db="EMBL/GenBank/DDBJ databases">
        <authorList>
            <person name="Kevbrin V."/>
            <person name="Grouzdev D.S."/>
        </authorList>
    </citation>
    <scope>NUCLEOTIDE SEQUENCE [LARGE SCALE GENOMIC DNA]</scope>
    <source>
        <strain evidence="10 11">G-192</strain>
    </source>
</reference>
<dbReference type="GO" id="GO:0005886">
    <property type="term" value="C:plasma membrane"/>
    <property type="evidence" value="ECO:0007669"/>
    <property type="project" value="UniProtKB-SubCell"/>
</dbReference>
<comment type="cofactor">
    <cofactor evidence="9">
        <name>Mg(2+)</name>
        <dbReference type="ChEBI" id="CHEBI:18420"/>
    </cofactor>
</comment>
<keyword evidence="4 9" id="KW-0460">Magnesium</keyword>
<comment type="catalytic activity">
    <reaction evidence="9">
        <text>diphosphate + H2O + H(+)(in) = 2 phosphate + 2 H(+)(out)</text>
        <dbReference type="Rhea" id="RHEA:13973"/>
        <dbReference type="ChEBI" id="CHEBI:15377"/>
        <dbReference type="ChEBI" id="CHEBI:15378"/>
        <dbReference type="ChEBI" id="CHEBI:33019"/>
        <dbReference type="ChEBI" id="CHEBI:43474"/>
        <dbReference type="EC" id="7.1.3.1"/>
    </reaction>
</comment>
<feature type="transmembrane region" description="Helical" evidence="9">
    <location>
        <begin position="526"/>
        <end position="544"/>
    </location>
</feature>
<dbReference type="GO" id="GO:0009678">
    <property type="term" value="F:diphosphate hydrolysis-driven proton transmembrane transporter activity"/>
    <property type="evidence" value="ECO:0007669"/>
    <property type="project" value="UniProtKB-UniRule"/>
</dbReference>
<feature type="transmembrane region" description="Helical" evidence="9">
    <location>
        <begin position="400"/>
        <end position="433"/>
    </location>
</feature>
<keyword evidence="5 9" id="KW-1278">Translocase</keyword>
<feature type="transmembrane region" description="Helical" evidence="9">
    <location>
        <begin position="56"/>
        <end position="74"/>
    </location>
</feature>
<dbReference type="HAMAP" id="MF_01129">
    <property type="entry name" value="PPase_energized_pump"/>
    <property type="match status" value="1"/>
</dbReference>
<keyword evidence="7 9" id="KW-0406">Ion transport</keyword>
<dbReference type="AlphaFoldDB" id="A0A5M6ZL12"/>
<name>A0A5M6ZL12_9PROT</name>
<dbReference type="PANTHER" id="PTHR31998">
    <property type="entry name" value="K(+)-INSENSITIVE PYROPHOSPHATE-ENERGIZED PROTON PUMP"/>
    <property type="match status" value="1"/>
</dbReference>
<evidence type="ECO:0000256" key="8">
    <source>
        <dbReference type="ARBA" id="ARBA00023136"/>
    </source>
</evidence>
<keyword evidence="3 9" id="KW-0812">Transmembrane</keyword>
<organism evidence="10 11">
    <name type="scientific">Alkalicaulis satelles</name>
    <dbReference type="NCBI Taxonomy" id="2609175"/>
    <lineage>
        <taxon>Bacteria</taxon>
        <taxon>Pseudomonadati</taxon>
        <taxon>Pseudomonadota</taxon>
        <taxon>Alphaproteobacteria</taxon>
        <taxon>Maricaulales</taxon>
        <taxon>Maricaulaceae</taxon>
        <taxon>Alkalicaulis</taxon>
    </lineage>
</organism>
<feature type="site" description="Determinant of potassium independence" evidence="9">
    <location>
        <position position="473"/>
    </location>
</feature>
<keyword evidence="9" id="KW-0375">Hydrogen ion transport</keyword>
<dbReference type="GO" id="GO:0012505">
    <property type="term" value="C:endomembrane system"/>
    <property type="evidence" value="ECO:0007669"/>
    <property type="project" value="UniProtKB-SubCell"/>
</dbReference>
<evidence type="ECO:0000256" key="6">
    <source>
        <dbReference type="ARBA" id="ARBA00022989"/>
    </source>
</evidence>
<dbReference type="GO" id="GO:0000287">
    <property type="term" value="F:magnesium ion binding"/>
    <property type="evidence" value="ECO:0007669"/>
    <property type="project" value="UniProtKB-UniRule"/>
</dbReference>
<gene>
    <name evidence="9" type="primary">hppA</name>
    <name evidence="10" type="ORF">F1654_03550</name>
</gene>
<feature type="transmembrane region" description="Helical" evidence="9">
    <location>
        <begin position="621"/>
        <end position="641"/>
    </location>
</feature>
<feature type="transmembrane region" description="Helical" evidence="9">
    <location>
        <begin position="694"/>
        <end position="711"/>
    </location>
</feature>
<keyword evidence="6 9" id="KW-1133">Transmembrane helix</keyword>
<feature type="transmembrane region" description="Helical" evidence="9">
    <location>
        <begin position="333"/>
        <end position="357"/>
    </location>
</feature>
<keyword evidence="2 9" id="KW-0813">Transport</keyword>
<dbReference type="NCBIfam" id="NF001951">
    <property type="entry name" value="PRK00733.1-2"/>
    <property type="match status" value="1"/>
</dbReference>
<dbReference type="NCBIfam" id="NF001960">
    <property type="entry name" value="PRK00733.3-5"/>
    <property type="match status" value="1"/>
</dbReference>
<keyword evidence="11" id="KW-1185">Reference proteome</keyword>
<feature type="transmembrane region" description="Helical" evidence="9">
    <location>
        <begin position="595"/>
        <end position="615"/>
    </location>
</feature>
<feature type="transmembrane region" description="Helical" evidence="9">
    <location>
        <begin position="266"/>
        <end position="285"/>
    </location>
</feature>
<keyword evidence="8 9" id="KW-0472">Membrane</keyword>
<comment type="subcellular location">
    <subcellularLocation>
        <location evidence="9">Cell membrane</location>
        <topology evidence="9">Multi-pass membrane protein</topology>
    </subcellularLocation>
    <subcellularLocation>
        <location evidence="1">Endomembrane system</location>
        <topology evidence="1">Multi-pass membrane protein</topology>
    </subcellularLocation>
</comment>
<sequence>MDELWLWLAVAAGLIAIAYGVIQVRSILSASAGTERMQEIAAAIQEGANAYLRRQYITIAIVGVVIFVLVWLLLGLVVAAGFLIGAILSGAAGFIGMLVSVRANVRTTEAAKSSLQAGLSLAFRAGAVTGMLVAGLALLSVTIYYFVLTGGNGFAASDSQRTIIDGLVALGFGASLISIFARLGGGIFTKGADVGGDMVGKVEAGIPEDDPRNPATIADNVGDNVGDCAGMAADLFETYAVTVVATMVLGSIFFRGDVGLDAMMVYPLAIGAVCIIASILGAFFVRLSKGSTNVMGALYKGFIASAVFSLIGIALATHFLIGFETAFTASTGLTMSGASLFVCGVIGLAVTGFIIWITEYYTGTNYRPVRSVAKASESGHGTNVIQGLAVSMESTALPALVIIIAILATFNLAGLFGIAIAVTTMLALAGMVVALDAFGPVTDNAGGIAEMAGLEGEVRDTTDALDAVGNTTKAVTKGYAIGSAGLGALVLFAAYTEDIKYFAANATTYPFFAGADNLNFALHNPYVVVGLFFGGLLPFLFAGWSMTAVGRAAQAVVTEVRRQFKEKPGIMKGEEKPDYGRAVDMLTTAAIREMIVPSMLPVLSPIVLFTAIYFVGGKFEALAAVGAMLLGVIVTGLFVAISMTSGGGAWDNAKKYIEDGHHGGKGSEAHKAAVTGDTVGDPYKDTAGPAVNPMIKITNIVALLMLAVLAVRF</sequence>
<feature type="transmembrane region" description="Helical" evidence="9">
    <location>
        <begin position="6"/>
        <end position="28"/>
    </location>
</feature>
<feature type="transmembrane region" description="Helical" evidence="9">
    <location>
        <begin position="236"/>
        <end position="254"/>
    </location>
</feature>
<comment type="caution">
    <text evidence="10">The sequence shown here is derived from an EMBL/GenBank/DDBJ whole genome shotgun (WGS) entry which is preliminary data.</text>
</comment>
<comment type="similarity">
    <text evidence="9">Belongs to the H(+)-translocating pyrophosphatase (TC 3.A.10) family. K(+)-insensitive subfamily.</text>
</comment>
<evidence type="ECO:0000256" key="1">
    <source>
        <dbReference type="ARBA" id="ARBA00004127"/>
    </source>
</evidence>
<feature type="transmembrane region" description="Helical" evidence="9">
    <location>
        <begin position="80"/>
        <end position="101"/>
    </location>
</feature>
<evidence type="ECO:0000313" key="10">
    <source>
        <dbReference type="EMBL" id="KAA5805513.1"/>
    </source>
</evidence>
<evidence type="ECO:0000256" key="7">
    <source>
        <dbReference type="ARBA" id="ARBA00023065"/>
    </source>
</evidence>
<comment type="subunit">
    <text evidence="9">Homodimer.</text>
</comment>
<evidence type="ECO:0000256" key="3">
    <source>
        <dbReference type="ARBA" id="ARBA00022692"/>
    </source>
</evidence>
<dbReference type="EMBL" id="VWOJ01000001">
    <property type="protein sequence ID" value="KAA5805513.1"/>
    <property type="molecule type" value="Genomic_DNA"/>
</dbReference>
<evidence type="ECO:0000256" key="9">
    <source>
        <dbReference type="HAMAP-Rule" id="MF_01129"/>
    </source>
</evidence>
<accession>A0A5M6ZL12</accession>
<dbReference type="Pfam" id="PF03030">
    <property type="entry name" value="H_PPase"/>
    <property type="match status" value="1"/>
</dbReference>
<dbReference type="PIRSF" id="PIRSF001265">
    <property type="entry name" value="H+-PPase"/>
    <property type="match status" value="1"/>
</dbReference>
<comment type="function">
    <text evidence="9">Proton pump that utilizes the energy of pyrophosphate hydrolysis as the driving force for proton movement across the membrane. Generates a proton motive force.</text>
</comment>
<feature type="transmembrane region" description="Helical" evidence="9">
    <location>
        <begin position="297"/>
        <end position="321"/>
    </location>
</feature>
<evidence type="ECO:0000256" key="2">
    <source>
        <dbReference type="ARBA" id="ARBA00022448"/>
    </source>
</evidence>
<dbReference type="Proteomes" id="UP000325122">
    <property type="component" value="Unassembled WGS sequence"/>
</dbReference>
<keyword evidence="10" id="KW-0378">Hydrolase</keyword>
<proteinExistence type="inferred from homology"/>